<keyword evidence="2" id="KW-1133">Transmembrane helix</keyword>
<feature type="region of interest" description="Disordered" evidence="1">
    <location>
        <begin position="1"/>
        <end position="31"/>
    </location>
</feature>
<feature type="transmembrane region" description="Helical" evidence="2">
    <location>
        <begin position="122"/>
        <end position="145"/>
    </location>
</feature>
<accession>A0A6A6TV21</accession>
<evidence type="ECO:0000256" key="2">
    <source>
        <dbReference type="SAM" id="Phobius"/>
    </source>
</evidence>
<feature type="compositionally biased region" description="Polar residues" evidence="1">
    <location>
        <begin position="1"/>
        <end position="22"/>
    </location>
</feature>
<sequence length="366" mass="41799">MARSSAATSRQRPSTNKSTLNTPPEPLESAPESLKPFLATLSKSSVYITHIDPHPASFKRQIFAVPVLLNILFLVFLAARAAYILPWYTSALKFLITLDEPAIRSMYAGGIKSLLIREIRHFVTVLLDYALIAIVLPWPWSFFFARPGNPIAWRWHVGFKDKELVVRVSRDWSAEDLVGGEKKGGESAFWKTRVMAAVQMDVIGKTGYLLMGKDWDLDFAGMVVGQKMVDEKGGIKMDEVNGKLWCWWTPKVGAGEWVVWDFRRDLYGVKEDAEAGAEREVGDVDEGRRMIMKFKDKLEEMGKEELFYKWVELIQWESSRPGGFTKERQIEAGQKVKELFDQYQVDFEEFEQSVGIQDGRLVEEVD</sequence>
<evidence type="ECO:0000256" key="1">
    <source>
        <dbReference type="SAM" id="MobiDB-lite"/>
    </source>
</evidence>
<reference evidence="3" key="1">
    <citation type="journal article" date="2020" name="Stud. Mycol.">
        <title>101 Dothideomycetes genomes: a test case for predicting lifestyles and emergence of pathogens.</title>
        <authorList>
            <person name="Haridas S."/>
            <person name="Albert R."/>
            <person name="Binder M."/>
            <person name="Bloem J."/>
            <person name="Labutti K."/>
            <person name="Salamov A."/>
            <person name="Andreopoulos B."/>
            <person name="Baker S."/>
            <person name="Barry K."/>
            <person name="Bills G."/>
            <person name="Bluhm B."/>
            <person name="Cannon C."/>
            <person name="Castanera R."/>
            <person name="Culley D."/>
            <person name="Daum C."/>
            <person name="Ezra D."/>
            <person name="Gonzalez J."/>
            <person name="Henrissat B."/>
            <person name="Kuo A."/>
            <person name="Liang C."/>
            <person name="Lipzen A."/>
            <person name="Lutzoni F."/>
            <person name="Magnuson J."/>
            <person name="Mondo S."/>
            <person name="Nolan M."/>
            <person name="Ohm R."/>
            <person name="Pangilinan J."/>
            <person name="Park H.-J."/>
            <person name="Ramirez L."/>
            <person name="Alfaro M."/>
            <person name="Sun H."/>
            <person name="Tritt A."/>
            <person name="Yoshinaga Y."/>
            <person name="Zwiers L.-H."/>
            <person name="Turgeon B."/>
            <person name="Goodwin S."/>
            <person name="Spatafora J."/>
            <person name="Crous P."/>
            <person name="Grigoriev I."/>
        </authorList>
    </citation>
    <scope>NUCLEOTIDE SEQUENCE</scope>
    <source>
        <strain evidence="3">CBS 115976</strain>
    </source>
</reference>
<protein>
    <submittedName>
        <fullName evidence="3">Uncharacterized protein</fullName>
    </submittedName>
</protein>
<keyword evidence="4" id="KW-1185">Reference proteome</keyword>
<gene>
    <name evidence="3" type="ORF">BT63DRAFT_114589</name>
</gene>
<dbReference type="EMBL" id="MU004244">
    <property type="protein sequence ID" value="KAF2663915.1"/>
    <property type="molecule type" value="Genomic_DNA"/>
</dbReference>
<dbReference type="OrthoDB" id="5421757at2759"/>
<feature type="transmembrane region" description="Helical" evidence="2">
    <location>
        <begin position="62"/>
        <end position="85"/>
    </location>
</feature>
<organism evidence="3 4">
    <name type="scientific">Microthyrium microscopicum</name>
    <dbReference type="NCBI Taxonomy" id="703497"/>
    <lineage>
        <taxon>Eukaryota</taxon>
        <taxon>Fungi</taxon>
        <taxon>Dikarya</taxon>
        <taxon>Ascomycota</taxon>
        <taxon>Pezizomycotina</taxon>
        <taxon>Dothideomycetes</taxon>
        <taxon>Dothideomycetes incertae sedis</taxon>
        <taxon>Microthyriales</taxon>
        <taxon>Microthyriaceae</taxon>
        <taxon>Microthyrium</taxon>
    </lineage>
</organism>
<proteinExistence type="predicted"/>
<keyword evidence="2" id="KW-0472">Membrane</keyword>
<evidence type="ECO:0000313" key="3">
    <source>
        <dbReference type="EMBL" id="KAF2663915.1"/>
    </source>
</evidence>
<evidence type="ECO:0000313" key="4">
    <source>
        <dbReference type="Proteomes" id="UP000799302"/>
    </source>
</evidence>
<dbReference type="Proteomes" id="UP000799302">
    <property type="component" value="Unassembled WGS sequence"/>
</dbReference>
<keyword evidence="2" id="KW-0812">Transmembrane</keyword>
<name>A0A6A6TV21_9PEZI</name>
<dbReference type="AlphaFoldDB" id="A0A6A6TV21"/>